<dbReference type="EMBL" id="BAAAZA010000009">
    <property type="protein sequence ID" value="GAA3869212.1"/>
    <property type="molecule type" value="Genomic_DNA"/>
</dbReference>
<keyword evidence="2" id="KW-1185">Reference proteome</keyword>
<evidence type="ECO:0000313" key="1">
    <source>
        <dbReference type="EMBL" id="GAA3869212.1"/>
    </source>
</evidence>
<proteinExistence type="predicted"/>
<name>A0ABP7K8J2_9ACTN</name>
<sequence>MFPTRGFTIATCTATAAATMGLLFSPGMGGVSSARTGGNQDPQRLAAQAQEGLRKATSVRLGYVDRSPTASSNKRLPTAMNIALDRRGNCAGTMTLGGHGGSVEIIKRGTEVWLKPDQTFWKAELPGERGVAASREYENRYIHGSTSNALLSGIASTCDLESLQRSAMVKAPNTLKAGLARTLDGTRVVPLSFQVNGLTSTLYVTAGKPHRLFRAAQTGPGTDLSLTFTDYNKLVLVRTPLASESVDISQVPNLPAS</sequence>
<reference evidence="2" key="1">
    <citation type="journal article" date="2019" name="Int. J. Syst. Evol. Microbiol.">
        <title>The Global Catalogue of Microorganisms (GCM) 10K type strain sequencing project: providing services to taxonomists for standard genome sequencing and annotation.</title>
        <authorList>
            <consortium name="The Broad Institute Genomics Platform"/>
            <consortium name="The Broad Institute Genome Sequencing Center for Infectious Disease"/>
            <person name="Wu L."/>
            <person name="Ma J."/>
        </authorList>
    </citation>
    <scope>NUCLEOTIDE SEQUENCE [LARGE SCALE GENOMIC DNA]</scope>
    <source>
        <strain evidence="2">JCM 16578</strain>
    </source>
</reference>
<evidence type="ECO:0008006" key="3">
    <source>
        <dbReference type="Google" id="ProtNLM"/>
    </source>
</evidence>
<dbReference type="Proteomes" id="UP001501563">
    <property type="component" value="Unassembled WGS sequence"/>
</dbReference>
<organism evidence="1 2">
    <name type="scientific">Streptomyces lannensis</name>
    <dbReference type="NCBI Taxonomy" id="766498"/>
    <lineage>
        <taxon>Bacteria</taxon>
        <taxon>Bacillati</taxon>
        <taxon>Actinomycetota</taxon>
        <taxon>Actinomycetes</taxon>
        <taxon>Kitasatosporales</taxon>
        <taxon>Streptomycetaceae</taxon>
        <taxon>Streptomyces</taxon>
    </lineage>
</organism>
<gene>
    <name evidence="1" type="ORF">GCM10022207_37650</name>
</gene>
<protein>
    <recommendedName>
        <fullName evidence="3">Lipoprotein</fullName>
    </recommendedName>
</protein>
<evidence type="ECO:0000313" key="2">
    <source>
        <dbReference type="Proteomes" id="UP001501563"/>
    </source>
</evidence>
<comment type="caution">
    <text evidence="1">The sequence shown here is derived from an EMBL/GenBank/DDBJ whole genome shotgun (WGS) entry which is preliminary data.</text>
</comment>
<accession>A0ABP7K8J2</accession>
<dbReference type="Gene3D" id="2.50.20.20">
    <property type="match status" value="1"/>
</dbReference>
<dbReference type="RefSeq" id="WP_331265619.1">
    <property type="nucleotide sequence ID" value="NZ_BAAAZA010000009.1"/>
</dbReference>